<protein>
    <submittedName>
        <fullName evidence="1">DUF6506 family protein</fullName>
    </submittedName>
</protein>
<evidence type="ECO:0000313" key="1">
    <source>
        <dbReference type="EMBL" id="MFC6882309.1"/>
    </source>
</evidence>
<gene>
    <name evidence="1" type="ORF">ACFQKB_21320</name>
</gene>
<keyword evidence="2" id="KW-1185">Reference proteome</keyword>
<dbReference type="Pfam" id="PF20116">
    <property type="entry name" value="DUF6506"/>
    <property type="match status" value="2"/>
</dbReference>
<dbReference type="Proteomes" id="UP001596380">
    <property type="component" value="Unassembled WGS sequence"/>
</dbReference>
<dbReference type="RefSeq" id="WP_160822611.1">
    <property type="nucleotide sequence ID" value="NZ_JBHSXE010000001.1"/>
</dbReference>
<sequence length="191" mass="19466">MGSSEAIIYARPGADPYADRYVRENGGSRTVFVPAADPDTAVRVAPSLVADGAERIEVCGGLGPRTSARVAEAVRNGVPVGVCVFGVESIPAAAAFDRSLHEGERVRMALLYREDGADPVADRYAIEAGIVRMLFVPVPDDASAAGAAAALAADEGVTLVELYRGLGPAATAGVIEAVGPGVGVGSVLYAR</sequence>
<dbReference type="InterPro" id="IPR045441">
    <property type="entry name" value="DUF6506"/>
</dbReference>
<dbReference type="EMBL" id="JBHSXS010000012">
    <property type="protein sequence ID" value="MFC6882309.1"/>
    <property type="molecule type" value="Genomic_DNA"/>
</dbReference>
<comment type="caution">
    <text evidence="1">The sequence shown here is derived from an EMBL/GenBank/DDBJ whole genome shotgun (WGS) entry which is preliminary data.</text>
</comment>
<evidence type="ECO:0000313" key="2">
    <source>
        <dbReference type="Proteomes" id="UP001596380"/>
    </source>
</evidence>
<name>A0ABW2CNM1_9ACTN</name>
<reference evidence="2" key="1">
    <citation type="journal article" date="2019" name="Int. J. Syst. Evol. Microbiol.">
        <title>The Global Catalogue of Microorganisms (GCM) 10K type strain sequencing project: providing services to taxonomists for standard genome sequencing and annotation.</title>
        <authorList>
            <consortium name="The Broad Institute Genomics Platform"/>
            <consortium name="The Broad Institute Genome Sequencing Center for Infectious Disease"/>
            <person name="Wu L."/>
            <person name="Ma J."/>
        </authorList>
    </citation>
    <scope>NUCLEOTIDE SEQUENCE [LARGE SCALE GENOMIC DNA]</scope>
    <source>
        <strain evidence="2">JCM 3369</strain>
    </source>
</reference>
<organism evidence="1 2">
    <name type="scientific">Actinomadura yumaensis</name>
    <dbReference type="NCBI Taxonomy" id="111807"/>
    <lineage>
        <taxon>Bacteria</taxon>
        <taxon>Bacillati</taxon>
        <taxon>Actinomycetota</taxon>
        <taxon>Actinomycetes</taxon>
        <taxon>Streptosporangiales</taxon>
        <taxon>Thermomonosporaceae</taxon>
        <taxon>Actinomadura</taxon>
    </lineage>
</organism>
<accession>A0ABW2CNM1</accession>
<proteinExistence type="predicted"/>